<sequence>MGNKVLYAVTIPDSLVFLQGQLKHLTSQGYEVKAMCSSGEGIKAFKEVEDVDVRILEMEREISLFKDAKSLLKCIQIIRQEKPDIINASTPKASLIVMLAAYMCNVPTRIYTMRGLRLETTNGLKRGILLAAEKLAAGAATHCLAVSGSLKNQVVKLGIANEKKVSILGKGSGDGFNLGKFQQSNELMEKIRIKRREYKLTSDHIVLGFVGRLTKDKGIEELVEAFVKLQAKYSNLRLLIVGGYEEGDTVNELTKRQIQENKNIIHAGYQNDPIPFYHLMDVFVFLTKREGFGNVSIEASLSGLPVVAADVTGAKDTLLDGKTGFLVEPTNKKDITEKLELLILAPELRKQMGINGQKWASKHFSNEVLWTELDQFYRNALPAKGGQALEAK</sequence>
<reference evidence="3 4" key="1">
    <citation type="submission" date="2018-03" db="EMBL/GenBank/DDBJ databases">
        <title>Genomic Encyclopedia of Type Strains, Phase III (KMG-III): the genomes of soil and plant-associated and newly described type strains.</title>
        <authorList>
            <person name="Whitman W."/>
        </authorList>
    </citation>
    <scope>NUCLEOTIDE SEQUENCE [LARGE SCALE GENOMIC DNA]</scope>
    <source>
        <strain evidence="3 4">CGMCC 1.12259</strain>
    </source>
</reference>
<dbReference type="CDD" id="cd03808">
    <property type="entry name" value="GT4_CapM-like"/>
    <property type="match status" value="1"/>
</dbReference>
<proteinExistence type="predicted"/>
<dbReference type="InterPro" id="IPR028098">
    <property type="entry name" value="Glyco_trans_4-like_N"/>
</dbReference>
<dbReference type="EMBL" id="PYAT01000004">
    <property type="protein sequence ID" value="PSL40792.1"/>
    <property type="molecule type" value="Genomic_DNA"/>
</dbReference>
<dbReference type="GO" id="GO:0016757">
    <property type="term" value="F:glycosyltransferase activity"/>
    <property type="evidence" value="ECO:0007669"/>
    <property type="project" value="InterPro"/>
</dbReference>
<comment type="caution">
    <text evidence="3">The sequence shown here is derived from an EMBL/GenBank/DDBJ whole genome shotgun (WGS) entry which is preliminary data.</text>
</comment>
<organism evidence="3 4">
    <name type="scientific">Planomicrobium soli</name>
    <dbReference type="NCBI Taxonomy" id="1176648"/>
    <lineage>
        <taxon>Bacteria</taxon>
        <taxon>Bacillati</taxon>
        <taxon>Bacillota</taxon>
        <taxon>Bacilli</taxon>
        <taxon>Bacillales</taxon>
        <taxon>Caryophanaceae</taxon>
        <taxon>Planomicrobium</taxon>
    </lineage>
</organism>
<dbReference type="Gene3D" id="3.40.50.2000">
    <property type="entry name" value="Glycogen Phosphorylase B"/>
    <property type="match status" value="2"/>
</dbReference>
<dbReference type="Pfam" id="PF00534">
    <property type="entry name" value="Glycos_transf_1"/>
    <property type="match status" value="1"/>
</dbReference>
<dbReference type="PANTHER" id="PTHR45947">
    <property type="entry name" value="SULFOQUINOVOSYL TRANSFERASE SQD2"/>
    <property type="match status" value="1"/>
</dbReference>
<evidence type="ECO:0000313" key="4">
    <source>
        <dbReference type="Proteomes" id="UP000242682"/>
    </source>
</evidence>
<feature type="domain" description="Glycosyl transferase family 1" evidence="1">
    <location>
        <begin position="193"/>
        <end position="359"/>
    </location>
</feature>
<dbReference type="RefSeq" id="WP_106532998.1">
    <property type="nucleotide sequence ID" value="NZ_PYAT01000004.1"/>
</dbReference>
<evidence type="ECO:0000259" key="1">
    <source>
        <dbReference type="Pfam" id="PF00534"/>
    </source>
</evidence>
<keyword evidence="4" id="KW-1185">Reference proteome</keyword>
<dbReference type="SUPFAM" id="SSF53756">
    <property type="entry name" value="UDP-Glycosyltransferase/glycogen phosphorylase"/>
    <property type="match status" value="1"/>
</dbReference>
<name>A0A2P8H3K2_9BACL</name>
<feature type="domain" description="Glycosyltransferase subfamily 4-like N-terminal" evidence="2">
    <location>
        <begin position="19"/>
        <end position="163"/>
    </location>
</feature>
<dbReference type="InterPro" id="IPR050194">
    <property type="entry name" value="Glycosyltransferase_grp1"/>
</dbReference>
<accession>A0A2P8H3K2</accession>
<dbReference type="InterPro" id="IPR001296">
    <property type="entry name" value="Glyco_trans_1"/>
</dbReference>
<protein>
    <submittedName>
        <fullName evidence="3">Glycosyl transferase family 4</fullName>
    </submittedName>
</protein>
<evidence type="ECO:0000313" key="3">
    <source>
        <dbReference type="EMBL" id="PSL40792.1"/>
    </source>
</evidence>
<dbReference type="Pfam" id="PF13579">
    <property type="entry name" value="Glyco_trans_4_4"/>
    <property type="match status" value="1"/>
</dbReference>
<dbReference type="PANTHER" id="PTHR45947:SF3">
    <property type="entry name" value="SULFOQUINOVOSYL TRANSFERASE SQD2"/>
    <property type="match status" value="1"/>
</dbReference>
<dbReference type="Proteomes" id="UP000242682">
    <property type="component" value="Unassembled WGS sequence"/>
</dbReference>
<dbReference type="AlphaFoldDB" id="A0A2P8H3K2"/>
<keyword evidence="3" id="KW-0808">Transferase</keyword>
<evidence type="ECO:0000259" key="2">
    <source>
        <dbReference type="Pfam" id="PF13579"/>
    </source>
</evidence>
<dbReference type="OrthoDB" id="9804196at2"/>
<gene>
    <name evidence="3" type="ORF">B0H99_104254</name>
</gene>